<feature type="compositionally biased region" description="Low complexity" evidence="6">
    <location>
        <begin position="1"/>
        <end position="13"/>
    </location>
</feature>
<keyword evidence="3 7" id="KW-0812">Transmembrane</keyword>
<organism evidence="9 10">
    <name type="scientific">Galactobacter caseinivorans</name>
    <dbReference type="NCBI Taxonomy" id="2676123"/>
    <lineage>
        <taxon>Bacteria</taxon>
        <taxon>Bacillati</taxon>
        <taxon>Actinomycetota</taxon>
        <taxon>Actinomycetes</taxon>
        <taxon>Micrococcales</taxon>
        <taxon>Micrococcaceae</taxon>
        <taxon>Galactobacter</taxon>
    </lineage>
</organism>
<evidence type="ECO:0000256" key="4">
    <source>
        <dbReference type="ARBA" id="ARBA00022989"/>
    </source>
</evidence>
<dbReference type="EMBL" id="QQXL01000001">
    <property type="protein sequence ID" value="RKW71516.1"/>
    <property type="molecule type" value="Genomic_DNA"/>
</dbReference>
<keyword evidence="2" id="KW-1003">Cell membrane</keyword>
<dbReference type="PANTHER" id="PTHR40077:SF2">
    <property type="entry name" value="MEMBRANE PROTEIN"/>
    <property type="match status" value="1"/>
</dbReference>
<evidence type="ECO:0000313" key="10">
    <source>
        <dbReference type="Proteomes" id="UP000273119"/>
    </source>
</evidence>
<accession>A0A496PM32</accession>
<comment type="caution">
    <text evidence="9">The sequence shown here is derived from an EMBL/GenBank/DDBJ whole genome shotgun (WGS) entry which is preliminary data.</text>
</comment>
<evidence type="ECO:0000256" key="5">
    <source>
        <dbReference type="ARBA" id="ARBA00023136"/>
    </source>
</evidence>
<keyword evidence="4 7" id="KW-1133">Transmembrane helix</keyword>
<feature type="transmembrane region" description="Helical" evidence="7">
    <location>
        <begin position="125"/>
        <end position="144"/>
    </location>
</feature>
<feature type="transmembrane region" description="Helical" evidence="7">
    <location>
        <begin position="97"/>
        <end position="119"/>
    </location>
</feature>
<feature type="domain" description="DUF3817" evidence="8">
    <location>
        <begin position="39"/>
        <end position="151"/>
    </location>
</feature>
<dbReference type="NCBIfam" id="TIGR03954">
    <property type="entry name" value="integ_memb_HG"/>
    <property type="match status" value="1"/>
</dbReference>
<evidence type="ECO:0000256" key="7">
    <source>
        <dbReference type="SAM" id="Phobius"/>
    </source>
</evidence>
<gene>
    <name evidence="9" type="ORF">DWQ67_01330</name>
</gene>
<keyword evidence="10" id="KW-1185">Reference proteome</keyword>
<comment type="subcellular location">
    <subcellularLocation>
        <location evidence="1">Cell membrane</location>
        <topology evidence="1">Multi-pass membrane protein</topology>
    </subcellularLocation>
</comment>
<evidence type="ECO:0000256" key="2">
    <source>
        <dbReference type="ARBA" id="ARBA00022475"/>
    </source>
</evidence>
<sequence>MSQPAQDPAAMPAPEDDPMPTRKRTFAGTRQQIKAAAGFYKVASYITGVMLLLLVVEMVLKYGFKLVAYAGGTTLSGGSNVFTLVQEGQVVGGFNVSIAVLIAHGWLYVVYLLAVFILWSRMRWSLGQFIAIALGGVVPFLSFIMEAKVHKQVQEDLAQNPEAIRRY</sequence>
<protein>
    <submittedName>
        <fullName evidence="9">DUF3817 domain-containing protein</fullName>
    </submittedName>
</protein>
<evidence type="ECO:0000256" key="1">
    <source>
        <dbReference type="ARBA" id="ARBA00004651"/>
    </source>
</evidence>
<dbReference type="PANTHER" id="PTHR40077">
    <property type="entry name" value="MEMBRANE PROTEIN-RELATED"/>
    <property type="match status" value="1"/>
</dbReference>
<dbReference type="Proteomes" id="UP000273119">
    <property type="component" value="Unassembled WGS sequence"/>
</dbReference>
<dbReference type="InterPro" id="IPR023845">
    <property type="entry name" value="DUF3817_TM"/>
</dbReference>
<proteinExistence type="predicted"/>
<dbReference type="RefSeq" id="WP_121483779.1">
    <property type="nucleotide sequence ID" value="NZ_QQXL01000001.1"/>
</dbReference>
<dbReference type="Pfam" id="PF12823">
    <property type="entry name" value="DUF3817"/>
    <property type="match status" value="1"/>
</dbReference>
<keyword evidence="5 7" id="KW-0472">Membrane</keyword>
<name>A0A496PM32_9MICC</name>
<dbReference type="AlphaFoldDB" id="A0A496PM32"/>
<evidence type="ECO:0000256" key="3">
    <source>
        <dbReference type="ARBA" id="ARBA00022692"/>
    </source>
</evidence>
<reference evidence="9 10" key="1">
    <citation type="submission" date="2018-07" db="EMBL/GenBank/DDBJ databases">
        <title>Arthrobacter sp. nov., isolated from raw cow's milk with high bacterial count.</title>
        <authorList>
            <person name="Hahne J."/>
            <person name="Isele D."/>
            <person name="Lipski A."/>
        </authorList>
    </citation>
    <scope>NUCLEOTIDE SEQUENCE [LARGE SCALE GENOMIC DNA]</scope>
    <source>
        <strain evidence="9 10">JZ R-183</strain>
    </source>
</reference>
<feature type="region of interest" description="Disordered" evidence="6">
    <location>
        <begin position="1"/>
        <end position="23"/>
    </location>
</feature>
<evidence type="ECO:0000259" key="8">
    <source>
        <dbReference type="Pfam" id="PF12823"/>
    </source>
</evidence>
<dbReference type="GO" id="GO:0005886">
    <property type="term" value="C:plasma membrane"/>
    <property type="evidence" value="ECO:0007669"/>
    <property type="project" value="UniProtKB-SubCell"/>
</dbReference>
<evidence type="ECO:0000313" key="9">
    <source>
        <dbReference type="EMBL" id="RKW71516.1"/>
    </source>
</evidence>
<feature type="transmembrane region" description="Helical" evidence="7">
    <location>
        <begin position="39"/>
        <end position="60"/>
    </location>
</feature>
<evidence type="ECO:0000256" key="6">
    <source>
        <dbReference type="SAM" id="MobiDB-lite"/>
    </source>
</evidence>